<dbReference type="HOGENOM" id="CLU_2916428_0_0_4"/>
<sequence>MAVGAVKFLGSLKRLKGYLKASASGTSEIAQSSLHLPQSKYGRSLASYPKEPPNALGLCLP</sequence>
<comment type="caution">
    <text evidence="1">The sequence shown here is derived from an EMBL/GenBank/DDBJ whole genome shotgun (WGS) entry which is preliminary data.</text>
</comment>
<gene>
    <name evidence="1" type="ORF">HMPREF9098_1868</name>
</gene>
<dbReference type="AlphaFoldDB" id="F0F183"/>
<evidence type="ECO:0000313" key="1">
    <source>
        <dbReference type="EMBL" id="EGC16671.1"/>
    </source>
</evidence>
<protein>
    <submittedName>
        <fullName evidence="1">Uncharacterized protein</fullName>
    </submittedName>
</protein>
<evidence type="ECO:0000313" key="2">
    <source>
        <dbReference type="Proteomes" id="UP000004088"/>
    </source>
</evidence>
<dbReference type="EMBL" id="AEWV01000039">
    <property type="protein sequence ID" value="EGC16671.1"/>
    <property type="molecule type" value="Genomic_DNA"/>
</dbReference>
<dbReference type="Proteomes" id="UP000004088">
    <property type="component" value="Unassembled WGS sequence"/>
</dbReference>
<proteinExistence type="predicted"/>
<organism evidence="1 2">
    <name type="scientific">Kingella denitrificans ATCC 33394</name>
    <dbReference type="NCBI Taxonomy" id="888741"/>
    <lineage>
        <taxon>Bacteria</taxon>
        <taxon>Pseudomonadati</taxon>
        <taxon>Pseudomonadota</taxon>
        <taxon>Betaproteobacteria</taxon>
        <taxon>Neisseriales</taxon>
        <taxon>Neisseriaceae</taxon>
        <taxon>Kingella</taxon>
    </lineage>
</organism>
<accession>F0F183</accession>
<keyword evidence="2" id="KW-1185">Reference proteome</keyword>
<dbReference type="STRING" id="888741.HMPREF9098_1868"/>
<reference evidence="1 2" key="1">
    <citation type="submission" date="2011-01" db="EMBL/GenBank/DDBJ databases">
        <authorList>
            <person name="Muzny D."/>
            <person name="Qin X."/>
            <person name="Deng J."/>
            <person name="Jiang H."/>
            <person name="Liu Y."/>
            <person name="Qu J."/>
            <person name="Song X.-Z."/>
            <person name="Zhang L."/>
            <person name="Thornton R."/>
            <person name="Coyle M."/>
            <person name="Francisco L."/>
            <person name="Jackson L."/>
            <person name="Javaid M."/>
            <person name="Korchina V."/>
            <person name="Kovar C."/>
            <person name="Mata R."/>
            <person name="Mathew T."/>
            <person name="Ngo R."/>
            <person name="Nguyen L."/>
            <person name="Nguyen N."/>
            <person name="Okwuonu G."/>
            <person name="Ongeri F."/>
            <person name="Pham C."/>
            <person name="Simmons D."/>
            <person name="Wilczek-Boney K."/>
            <person name="Hale W."/>
            <person name="Jakkamsetti A."/>
            <person name="Pham P."/>
            <person name="Ruth R."/>
            <person name="San Lucas F."/>
            <person name="Warren J."/>
            <person name="Zhang J."/>
            <person name="Zhao Z."/>
            <person name="Zhou C."/>
            <person name="Zhu D."/>
            <person name="Lee S."/>
            <person name="Bess C."/>
            <person name="Blankenburg K."/>
            <person name="Forbes L."/>
            <person name="Fu Q."/>
            <person name="Gubbala S."/>
            <person name="Hirani K."/>
            <person name="Jayaseelan J.C."/>
            <person name="Lara F."/>
            <person name="Munidasa M."/>
            <person name="Palculict T."/>
            <person name="Patil S."/>
            <person name="Pu L.-L."/>
            <person name="Saada N."/>
            <person name="Tang L."/>
            <person name="Weissenberger G."/>
            <person name="Zhu Y."/>
            <person name="Hemphill L."/>
            <person name="Shang Y."/>
            <person name="Youmans B."/>
            <person name="Ayvaz T."/>
            <person name="Ross M."/>
            <person name="Santibanez J."/>
            <person name="Aqrawi P."/>
            <person name="Gross S."/>
            <person name="Joshi V."/>
            <person name="Fowler G."/>
            <person name="Nazareth L."/>
            <person name="Reid J."/>
            <person name="Worley K."/>
            <person name="Petrosino J."/>
            <person name="Highlander S."/>
            <person name="Gibbs R."/>
        </authorList>
    </citation>
    <scope>NUCLEOTIDE SEQUENCE [LARGE SCALE GENOMIC DNA]</scope>
    <source>
        <strain evidence="1 2">ATCC 33394</strain>
    </source>
</reference>
<name>F0F183_9NEIS</name>